<dbReference type="AlphaFoldDB" id="A0A9P6H4Z4"/>
<protein>
    <submittedName>
        <fullName evidence="1">Uncharacterized protein</fullName>
    </submittedName>
</protein>
<organism evidence="1 2">
    <name type="scientific">Thelephora terrestris</name>
    <dbReference type="NCBI Taxonomy" id="56493"/>
    <lineage>
        <taxon>Eukaryota</taxon>
        <taxon>Fungi</taxon>
        <taxon>Dikarya</taxon>
        <taxon>Basidiomycota</taxon>
        <taxon>Agaricomycotina</taxon>
        <taxon>Agaricomycetes</taxon>
        <taxon>Thelephorales</taxon>
        <taxon>Thelephoraceae</taxon>
        <taxon>Thelephora</taxon>
    </lineage>
</organism>
<comment type="caution">
    <text evidence="1">The sequence shown here is derived from an EMBL/GenBank/DDBJ whole genome shotgun (WGS) entry which is preliminary data.</text>
</comment>
<name>A0A9P6H4Z4_9AGAM</name>
<sequence>MASSSPLPQELVDKIIDELGEDYWDPDYKKHSDDRIDVACEALHACTLVSKNWAGRARTHLFKAYKIEAHNFRSLIIPPETVRPYVTELEIKPRNRMYRLSASPDLFTPFYACPIAHLKITSAALANAPVHLVEFITAISATLQTVTLEQCPVSLRLVHDIILAHANLKRLGLVDCKIKLTDSNHSTTPHSDTPHSTNVELGLLSAVLPPFGHDNHVPLVDSMAQLPIKFSKLNFKYSYLGLGMVHTANALIEANAGSLSSLTVHIWGSVPQDPGDELLLFSLKSCFNLSELTLDMKYTILCFISAFASILSTLDPTQHTRLESVRLRTQCLYQESRDRRVWSNIDTPLSELAKAVIDTKGKKLIFTLTSVCGGNCRTFGKKWLPELLPRFHGVGELRVEHERGDYHHPREFACELELPTSSHPEAQLLIRTPFCKAFWCGCRKFGMSSARLRVVHVGWDLAVNEDIPILSEMRPR</sequence>
<evidence type="ECO:0000313" key="2">
    <source>
        <dbReference type="Proteomes" id="UP000736335"/>
    </source>
</evidence>
<dbReference type="EMBL" id="WIUZ02000019">
    <property type="protein sequence ID" value="KAF9779557.1"/>
    <property type="molecule type" value="Genomic_DNA"/>
</dbReference>
<keyword evidence="2" id="KW-1185">Reference proteome</keyword>
<reference evidence="1" key="1">
    <citation type="journal article" date="2020" name="Nat. Commun.">
        <title>Large-scale genome sequencing of mycorrhizal fungi provides insights into the early evolution of symbiotic traits.</title>
        <authorList>
            <person name="Miyauchi S."/>
            <person name="Kiss E."/>
            <person name="Kuo A."/>
            <person name="Drula E."/>
            <person name="Kohler A."/>
            <person name="Sanchez-Garcia M."/>
            <person name="Morin E."/>
            <person name="Andreopoulos B."/>
            <person name="Barry K.W."/>
            <person name="Bonito G."/>
            <person name="Buee M."/>
            <person name="Carver A."/>
            <person name="Chen C."/>
            <person name="Cichocki N."/>
            <person name="Clum A."/>
            <person name="Culley D."/>
            <person name="Crous P.W."/>
            <person name="Fauchery L."/>
            <person name="Girlanda M."/>
            <person name="Hayes R.D."/>
            <person name="Keri Z."/>
            <person name="LaButti K."/>
            <person name="Lipzen A."/>
            <person name="Lombard V."/>
            <person name="Magnuson J."/>
            <person name="Maillard F."/>
            <person name="Murat C."/>
            <person name="Nolan M."/>
            <person name="Ohm R.A."/>
            <person name="Pangilinan J."/>
            <person name="Pereira M.F."/>
            <person name="Perotto S."/>
            <person name="Peter M."/>
            <person name="Pfister S."/>
            <person name="Riley R."/>
            <person name="Sitrit Y."/>
            <person name="Stielow J.B."/>
            <person name="Szollosi G."/>
            <person name="Zifcakova L."/>
            <person name="Stursova M."/>
            <person name="Spatafora J.W."/>
            <person name="Tedersoo L."/>
            <person name="Vaario L.M."/>
            <person name="Yamada A."/>
            <person name="Yan M."/>
            <person name="Wang P."/>
            <person name="Xu J."/>
            <person name="Bruns T."/>
            <person name="Baldrian P."/>
            <person name="Vilgalys R."/>
            <person name="Dunand C."/>
            <person name="Henrissat B."/>
            <person name="Grigoriev I.V."/>
            <person name="Hibbett D."/>
            <person name="Nagy L.G."/>
            <person name="Martin F.M."/>
        </authorList>
    </citation>
    <scope>NUCLEOTIDE SEQUENCE</scope>
    <source>
        <strain evidence="1">UH-Tt-Lm1</strain>
    </source>
</reference>
<reference evidence="1" key="2">
    <citation type="submission" date="2020-11" db="EMBL/GenBank/DDBJ databases">
        <authorList>
            <consortium name="DOE Joint Genome Institute"/>
            <person name="Kuo A."/>
            <person name="Miyauchi S."/>
            <person name="Kiss E."/>
            <person name="Drula E."/>
            <person name="Kohler A."/>
            <person name="Sanchez-Garcia M."/>
            <person name="Andreopoulos B."/>
            <person name="Barry K.W."/>
            <person name="Bonito G."/>
            <person name="Buee M."/>
            <person name="Carver A."/>
            <person name="Chen C."/>
            <person name="Cichocki N."/>
            <person name="Clum A."/>
            <person name="Culley D."/>
            <person name="Crous P.W."/>
            <person name="Fauchery L."/>
            <person name="Girlanda M."/>
            <person name="Hayes R."/>
            <person name="Keri Z."/>
            <person name="Labutti K."/>
            <person name="Lipzen A."/>
            <person name="Lombard V."/>
            <person name="Magnuson J."/>
            <person name="Maillard F."/>
            <person name="Morin E."/>
            <person name="Murat C."/>
            <person name="Nolan M."/>
            <person name="Ohm R."/>
            <person name="Pangilinan J."/>
            <person name="Pereira M."/>
            <person name="Perotto S."/>
            <person name="Peter M."/>
            <person name="Riley R."/>
            <person name="Sitrit Y."/>
            <person name="Stielow B."/>
            <person name="Szollosi G."/>
            <person name="Zifcakova L."/>
            <person name="Stursova M."/>
            <person name="Spatafora J.W."/>
            <person name="Tedersoo L."/>
            <person name="Vaario L.-M."/>
            <person name="Yamada A."/>
            <person name="Yan M."/>
            <person name="Wang P."/>
            <person name="Xu J."/>
            <person name="Bruns T."/>
            <person name="Baldrian P."/>
            <person name="Vilgalys R."/>
            <person name="Henrissat B."/>
            <person name="Grigoriev I.V."/>
            <person name="Hibbett D."/>
            <person name="Nagy L.G."/>
            <person name="Martin F.M."/>
        </authorList>
    </citation>
    <scope>NUCLEOTIDE SEQUENCE</scope>
    <source>
        <strain evidence="1">UH-Tt-Lm1</strain>
    </source>
</reference>
<accession>A0A9P6H4Z4</accession>
<dbReference type="Proteomes" id="UP000736335">
    <property type="component" value="Unassembled WGS sequence"/>
</dbReference>
<evidence type="ECO:0000313" key="1">
    <source>
        <dbReference type="EMBL" id="KAF9779557.1"/>
    </source>
</evidence>
<proteinExistence type="predicted"/>
<dbReference type="OrthoDB" id="2882490at2759"/>
<gene>
    <name evidence="1" type="ORF">BJ322DRAFT_1024426</name>
</gene>